<gene>
    <name evidence="1" type="ORF">NAV_LOCUS5649</name>
</gene>
<dbReference type="STRING" id="6277.A0A498SQ58"/>
<dbReference type="Proteomes" id="UP000276991">
    <property type="component" value="Unassembled WGS sequence"/>
</dbReference>
<dbReference type="AlphaFoldDB" id="A0A498SQ58"/>
<keyword evidence="2" id="KW-1185">Reference proteome</keyword>
<protein>
    <submittedName>
        <fullName evidence="1">Uncharacterized protein</fullName>
    </submittedName>
</protein>
<reference evidence="1 2" key="1">
    <citation type="submission" date="2018-08" db="EMBL/GenBank/DDBJ databases">
        <authorList>
            <person name="Laetsch R D."/>
            <person name="Stevens L."/>
            <person name="Kumar S."/>
            <person name="Blaxter L. M."/>
        </authorList>
    </citation>
    <scope>NUCLEOTIDE SEQUENCE [LARGE SCALE GENOMIC DNA]</scope>
</reference>
<accession>A0A498SQ58</accession>
<organism evidence="1 2">
    <name type="scientific">Acanthocheilonema viteae</name>
    <name type="common">Filarial nematode worm</name>
    <name type="synonym">Dipetalonema viteae</name>
    <dbReference type="NCBI Taxonomy" id="6277"/>
    <lineage>
        <taxon>Eukaryota</taxon>
        <taxon>Metazoa</taxon>
        <taxon>Ecdysozoa</taxon>
        <taxon>Nematoda</taxon>
        <taxon>Chromadorea</taxon>
        <taxon>Rhabditida</taxon>
        <taxon>Spirurina</taxon>
        <taxon>Spiruromorpha</taxon>
        <taxon>Filarioidea</taxon>
        <taxon>Onchocercidae</taxon>
        <taxon>Acanthocheilonema</taxon>
    </lineage>
</organism>
<dbReference type="EMBL" id="UPTC01001019">
    <property type="protein sequence ID" value="VBB30858.1"/>
    <property type="molecule type" value="Genomic_DNA"/>
</dbReference>
<evidence type="ECO:0000313" key="2">
    <source>
        <dbReference type="Proteomes" id="UP000276991"/>
    </source>
</evidence>
<evidence type="ECO:0000313" key="1">
    <source>
        <dbReference type="EMBL" id="VBB30858.1"/>
    </source>
</evidence>
<feature type="non-terminal residue" evidence="1">
    <location>
        <position position="129"/>
    </location>
</feature>
<sequence>MRTEEKGANNETTKLVEIKLKDQTSSMHWTSITELKWNFSKLSLFSAAISHLKSDQFEKHFKSNQLKQENYMNASNFCPIFDEIANFSGPTAMGVLLIKNLREYEIARIHSNIESGGHWKPKSCLARHK</sequence>
<name>A0A498SQ58_ACAVI</name>
<proteinExistence type="predicted"/>